<dbReference type="OrthoDB" id="977823at2"/>
<dbReference type="RefSeq" id="WP_101074252.1">
    <property type="nucleotide sequence ID" value="NZ_PISP01000006.1"/>
</dbReference>
<name>A0A2N0VED8_9BACT</name>
<keyword evidence="3" id="KW-0732">Signal</keyword>
<evidence type="ECO:0000256" key="1">
    <source>
        <dbReference type="SAM" id="Coils"/>
    </source>
</evidence>
<dbReference type="AlphaFoldDB" id="A0A2N0VED8"/>
<keyword evidence="5" id="KW-1185">Reference proteome</keyword>
<keyword evidence="1" id="KW-0175">Coiled coil</keyword>
<organism evidence="4 5">
    <name type="scientific">Rhodohalobacter barkolensis</name>
    <dbReference type="NCBI Taxonomy" id="2053187"/>
    <lineage>
        <taxon>Bacteria</taxon>
        <taxon>Pseudomonadati</taxon>
        <taxon>Balneolota</taxon>
        <taxon>Balneolia</taxon>
        <taxon>Balneolales</taxon>
        <taxon>Balneolaceae</taxon>
        <taxon>Rhodohalobacter</taxon>
    </lineage>
</organism>
<reference evidence="4 5" key="1">
    <citation type="submission" date="2017-11" db="EMBL/GenBank/DDBJ databases">
        <title>Rhodohalobacter 15182 sp. nov., isolated from a salt lake.</title>
        <authorList>
            <person name="Han S."/>
        </authorList>
    </citation>
    <scope>NUCLEOTIDE SEQUENCE [LARGE SCALE GENOMIC DNA]</scope>
    <source>
        <strain evidence="4 5">15182</strain>
    </source>
</reference>
<evidence type="ECO:0000256" key="3">
    <source>
        <dbReference type="SAM" id="SignalP"/>
    </source>
</evidence>
<comment type="caution">
    <text evidence="4">The sequence shown here is derived from an EMBL/GenBank/DDBJ whole genome shotgun (WGS) entry which is preliminary data.</text>
</comment>
<evidence type="ECO:0000256" key="2">
    <source>
        <dbReference type="SAM" id="MobiDB-lite"/>
    </source>
</evidence>
<feature type="region of interest" description="Disordered" evidence="2">
    <location>
        <begin position="92"/>
        <end position="111"/>
    </location>
</feature>
<gene>
    <name evidence="4" type="ORF">CWD77_14225</name>
</gene>
<protein>
    <submittedName>
        <fullName evidence="4">Uncharacterized protein</fullName>
    </submittedName>
</protein>
<proteinExistence type="predicted"/>
<evidence type="ECO:0000313" key="5">
    <source>
        <dbReference type="Proteomes" id="UP000233398"/>
    </source>
</evidence>
<accession>A0A2N0VED8</accession>
<feature type="signal peptide" evidence="3">
    <location>
        <begin position="1"/>
        <end position="23"/>
    </location>
</feature>
<evidence type="ECO:0000313" key="4">
    <source>
        <dbReference type="EMBL" id="PKD42565.1"/>
    </source>
</evidence>
<sequence>MKIFKFIVYTLIYLLLSFISVQAQDEALDREMRIAESILGEIFTEVPQPPIPFLFARNGHVSSEYLPGYGVHLSVGENLSSRSISVSGSVRIERKNNSDESETVESHSTSEAVEEKVMEYITQYASTIQSLPEDEVLRISYGLKRTSDATIAVITGLQEYTHDIPKLSFVVKSEDLKQHREGNLSDRQLLDRVEKQDLKEYSDIRDLNIFASVLETSLNSTETEQLRVNRVPSYEYLPGLGVQYYMTISGQSSFNFSGLFDMAREIDSLNFDDVDINIDLGDLSNDSIRSNTFAFRMPDSSSFEFNMDSLSFNSEEFRKQMEEVRQRSEEIRKRGEEVRSEIEIQMNQQNGADLSGDVEKIKAAILETIQDYGSTLRTLKNDEMLLITIDWRGRNESLPEQTKIRISKQDVLNGNEPLMEDLSRR</sequence>
<feature type="chain" id="PRO_5014825844" evidence="3">
    <location>
        <begin position="24"/>
        <end position="425"/>
    </location>
</feature>
<feature type="coiled-coil region" evidence="1">
    <location>
        <begin position="307"/>
        <end position="341"/>
    </location>
</feature>
<dbReference type="Proteomes" id="UP000233398">
    <property type="component" value="Unassembled WGS sequence"/>
</dbReference>
<dbReference type="EMBL" id="PISP01000006">
    <property type="protein sequence ID" value="PKD42565.1"/>
    <property type="molecule type" value="Genomic_DNA"/>
</dbReference>